<keyword evidence="1" id="KW-1133">Transmembrane helix</keyword>
<organism evidence="2">
    <name type="scientific">Lepeophtheirus salmonis</name>
    <name type="common">Salmon louse</name>
    <name type="synonym">Caligus salmonis</name>
    <dbReference type="NCBI Taxonomy" id="72036"/>
    <lineage>
        <taxon>Eukaryota</taxon>
        <taxon>Metazoa</taxon>
        <taxon>Ecdysozoa</taxon>
        <taxon>Arthropoda</taxon>
        <taxon>Crustacea</taxon>
        <taxon>Multicrustacea</taxon>
        <taxon>Hexanauplia</taxon>
        <taxon>Copepoda</taxon>
        <taxon>Siphonostomatoida</taxon>
        <taxon>Caligidae</taxon>
        <taxon>Lepeophtheirus</taxon>
    </lineage>
</organism>
<sequence length="45" mass="5293">MLFLNYLFKILLIGPYFIMVFSIIACLHVLTSYFSSILCYIIIKL</sequence>
<name>A0A0K2UT02_LEPSM</name>
<reference evidence="2" key="1">
    <citation type="submission" date="2014-05" db="EMBL/GenBank/DDBJ databases">
        <authorList>
            <person name="Chronopoulou M."/>
        </authorList>
    </citation>
    <scope>NUCLEOTIDE SEQUENCE</scope>
    <source>
        <tissue evidence="2">Whole organism</tissue>
    </source>
</reference>
<protein>
    <submittedName>
        <fullName evidence="2">Uncharacterized protein</fullName>
    </submittedName>
</protein>
<proteinExistence type="predicted"/>
<evidence type="ECO:0000256" key="1">
    <source>
        <dbReference type="SAM" id="Phobius"/>
    </source>
</evidence>
<accession>A0A0K2UT02</accession>
<keyword evidence="1" id="KW-0812">Transmembrane</keyword>
<dbReference type="EMBL" id="HACA01024028">
    <property type="protein sequence ID" value="CDW41389.1"/>
    <property type="molecule type" value="Transcribed_RNA"/>
</dbReference>
<evidence type="ECO:0000313" key="2">
    <source>
        <dbReference type="EMBL" id="CDW41389.1"/>
    </source>
</evidence>
<keyword evidence="1" id="KW-0472">Membrane</keyword>
<dbReference type="AlphaFoldDB" id="A0A0K2UT02"/>
<feature type="transmembrane region" description="Helical" evidence="1">
    <location>
        <begin position="16"/>
        <end position="43"/>
    </location>
</feature>